<evidence type="ECO:0000256" key="2">
    <source>
        <dbReference type="ARBA" id="ARBA00009777"/>
    </source>
</evidence>
<dbReference type="EMBL" id="FRBP01000013">
    <property type="protein sequence ID" value="SHM23222.1"/>
    <property type="molecule type" value="Genomic_DNA"/>
</dbReference>
<dbReference type="InterPro" id="IPR040074">
    <property type="entry name" value="BssD/PflA/YjjW"/>
</dbReference>
<keyword evidence="8" id="KW-0411">Iron-sulfur</keyword>
<evidence type="ECO:0000259" key="10">
    <source>
        <dbReference type="PROSITE" id="PS51379"/>
    </source>
</evidence>
<dbReference type="PIRSF" id="PIRSF000371">
    <property type="entry name" value="PFL_act_enz"/>
    <property type="match status" value="1"/>
</dbReference>
<dbReference type="GO" id="GO:0046872">
    <property type="term" value="F:metal ion binding"/>
    <property type="evidence" value="ECO:0007669"/>
    <property type="project" value="UniProtKB-KW"/>
</dbReference>
<keyword evidence="5" id="KW-0479">Metal-binding</keyword>
<evidence type="ECO:0000256" key="8">
    <source>
        <dbReference type="ARBA" id="ARBA00023014"/>
    </source>
</evidence>
<evidence type="ECO:0000313" key="13">
    <source>
        <dbReference type="Proteomes" id="UP000184012"/>
    </source>
</evidence>
<evidence type="ECO:0000256" key="6">
    <source>
        <dbReference type="ARBA" id="ARBA00023002"/>
    </source>
</evidence>
<dbReference type="InterPro" id="IPR034457">
    <property type="entry name" value="Organic_radical-activating"/>
</dbReference>
<dbReference type="SUPFAM" id="SSF54862">
    <property type="entry name" value="4Fe-4S ferredoxins"/>
    <property type="match status" value="1"/>
</dbReference>
<dbReference type="PROSITE" id="PS51918">
    <property type="entry name" value="RADICAL_SAM"/>
    <property type="match status" value="1"/>
</dbReference>
<dbReference type="InterPro" id="IPR058240">
    <property type="entry name" value="rSAM_sf"/>
</dbReference>
<comment type="similarity">
    <text evidence="2">Belongs to the organic radical-activating enzymes family.</text>
</comment>
<dbReference type="PROSITE" id="PS01087">
    <property type="entry name" value="RADICAL_ACTIVATING"/>
    <property type="match status" value="1"/>
</dbReference>
<sequence>MRVHNLSYRFIMKTKIFNLQRYSVHDGPGIRTVVFLKGCPLRCRWCCNPESQKSETELFFEKNKCIGCRSCEKACTEGLMLENRRNHFLLCAKCRQKLCVERCPSGALTLMGEDNTVEEIFEIIKRDQAFYQHSGGGVTVSGGEALLEPAFVNELFGHCTQAEIHTAVETCLCIPWKNIAATMDKTNLFICDYKHWDKNIFRRWTGGDLAQITENLKKLRQNGQEILVRVPIIPGFNAFKKDIHKICEKLVELDITEVSLLPYHKLGKVKYEGLGIAYPMGDAPLLPQSEIEIFNEIPGTFGIKRI</sequence>
<evidence type="ECO:0000259" key="11">
    <source>
        <dbReference type="PROSITE" id="PS51918"/>
    </source>
</evidence>
<accession>A0AB74F3R6</accession>
<keyword evidence="12" id="KW-0456">Lyase</keyword>
<dbReference type="SFLD" id="SFLDG01118">
    <property type="entry name" value="activating_enzymes__group_2"/>
    <property type="match status" value="1"/>
</dbReference>
<organism evidence="12 13">
    <name type="scientific">Eubacterium callanderi</name>
    <dbReference type="NCBI Taxonomy" id="53442"/>
    <lineage>
        <taxon>Bacteria</taxon>
        <taxon>Bacillati</taxon>
        <taxon>Bacillota</taxon>
        <taxon>Clostridia</taxon>
        <taxon>Eubacteriales</taxon>
        <taxon>Eubacteriaceae</taxon>
        <taxon>Eubacterium</taxon>
    </lineage>
</organism>
<dbReference type="SFLD" id="SFLDG01066">
    <property type="entry name" value="organic_radical-activating_enz"/>
    <property type="match status" value="1"/>
</dbReference>
<evidence type="ECO:0000256" key="7">
    <source>
        <dbReference type="ARBA" id="ARBA00023004"/>
    </source>
</evidence>
<keyword evidence="7" id="KW-0408">Iron</keyword>
<dbReference type="InterPro" id="IPR007197">
    <property type="entry name" value="rSAM"/>
</dbReference>
<dbReference type="SFLD" id="SFLDS00029">
    <property type="entry name" value="Radical_SAM"/>
    <property type="match status" value="1"/>
</dbReference>
<dbReference type="AlphaFoldDB" id="A0AB74F3R6"/>
<protein>
    <submittedName>
        <fullName evidence="12">Pyruvate formate lyase activating enzyme</fullName>
    </submittedName>
</protein>
<name>A0AB74F3R6_9FIRM</name>
<evidence type="ECO:0000256" key="1">
    <source>
        <dbReference type="ARBA" id="ARBA00001966"/>
    </source>
</evidence>
<keyword evidence="3" id="KW-0004">4Fe-4S</keyword>
<dbReference type="Proteomes" id="UP000184012">
    <property type="component" value="Unassembled WGS sequence"/>
</dbReference>
<dbReference type="GO" id="GO:0016491">
    <property type="term" value="F:oxidoreductase activity"/>
    <property type="evidence" value="ECO:0007669"/>
    <property type="project" value="UniProtKB-KW"/>
</dbReference>
<keyword evidence="4" id="KW-0949">S-adenosyl-L-methionine</keyword>
<dbReference type="NCBIfam" id="TIGR02494">
    <property type="entry name" value="PFLE_PFLC"/>
    <property type="match status" value="1"/>
</dbReference>
<comment type="cofactor">
    <cofactor evidence="1">
        <name>[4Fe-4S] cluster</name>
        <dbReference type="ChEBI" id="CHEBI:49883"/>
    </cofactor>
</comment>
<dbReference type="InterPro" id="IPR017896">
    <property type="entry name" value="4Fe4S_Fe-S-bd"/>
</dbReference>
<evidence type="ECO:0000256" key="5">
    <source>
        <dbReference type="ARBA" id="ARBA00022723"/>
    </source>
</evidence>
<evidence type="ECO:0000256" key="3">
    <source>
        <dbReference type="ARBA" id="ARBA00022485"/>
    </source>
</evidence>
<feature type="domain" description="Radical SAM core" evidence="11">
    <location>
        <begin position="25"/>
        <end position="304"/>
    </location>
</feature>
<keyword evidence="12" id="KW-0670">Pyruvate</keyword>
<dbReference type="Pfam" id="PF04055">
    <property type="entry name" value="Radical_SAM"/>
    <property type="match status" value="1"/>
</dbReference>
<proteinExistence type="inferred from homology"/>
<comment type="catalytic activity">
    <reaction evidence="9">
        <text>glycyl-[protein] + reduced [flavodoxin] + S-adenosyl-L-methionine = glycin-2-yl radical-[protein] + semiquinone [flavodoxin] + 5'-deoxyadenosine + L-methionine + H(+)</text>
        <dbReference type="Rhea" id="RHEA:61976"/>
        <dbReference type="Rhea" id="RHEA-COMP:10622"/>
        <dbReference type="Rhea" id="RHEA-COMP:14480"/>
        <dbReference type="Rhea" id="RHEA-COMP:15993"/>
        <dbReference type="Rhea" id="RHEA-COMP:15994"/>
        <dbReference type="ChEBI" id="CHEBI:15378"/>
        <dbReference type="ChEBI" id="CHEBI:17319"/>
        <dbReference type="ChEBI" id="CHEBI:29947"/>
        <dbReference type="ChEBI" id="CHEBI:32722"/>
        <dbReference type="ChEBI" id="CHEBI:57618"/>
        <dbReference type="ChEBI" id="CHEBI:57844"/>
        <dbReference type="ChEBI" id="CHEBI:59789"/>
        <dbReference type="ChEBI" id="CHEBI:140311"/>
    </reaction>
</comment>
<evidence type="ECO:0000256" key="4">
    <source>
        <dbReference type="ARBA" id="ARBA00022691"/>
    </source>
</evidence>
<feature type="domain" description="4Fe-4S ferredoxin-type" evidence="10">
    <location>
        <begin position="56"/>
        <end position="85"/>
    </location>
</feature>
<dbReference type="InterPro" id="IPR013785">
    <property type="entry name" value="Aldolase_TIM"/>
</dbReference>
<evidence type="ECO:0000256" key="9">
    <source>
        <dbReference type="ARBA" id="ARBA00047365"/>
    </source>
</evidence>
<reference evidence="12 13" key="1">
    <citation type="submission" date="2016-11" db="EMBL/GenBank/DDBJ databases">
        <authorList>
            <person name="Varghese N."/>
            <person name="Submissions S."/>
        </authorList>
    </citation>
    <scope>NUCLEOTIDE SEQUENCE [LARGE SCALE GENOMIC DNA]</scope>
    <source>
        <strain evidence="12 13">FD</strain>
    </source>
</reference>
<dbReference type="Gene3D" id="3.20.20.70">
    <property type="entry name" value="Aldolase class I"/>
    <property type="match status" value="1"/>
</dbReference>
<keyword evidence="6" id="KW-0560">Oxidoreductase</keyword>
<comment type="caution">
    <text evidence="12">The sequence shown here is derived from an EMBL/GenBank/DDBJ whole genome shotgun (WGS) entry which is preliminary data.</text>
</comment>
<dbReference type="PROSITE" id="PS51379">
    <property type="entry name" value="4FE4S_FER_2"/>
    <property type="match status" value="1"/>
</dbReference>
<dbReference type="PANTHER" id="PTHR30352:SF14">
    <property type="entry name" value="PYRUVATE FORMATE-LYASE 3-ACTIVATING ENZYME-RELATED"/>
    <property type="match status" value="1"/>
</dbReference>
<dbReference type="PANTHER" id="PTHR30352">
    <property type="entry name" value="PYRUVATE FORMATE-LYASE-ACTIVATING ENZYME"/>
    <property type="match status" value="1"/>
</dbReference>
<dbReference type="InterPro" id="IPR001989">
    <property type="entry name" value="Radical_activat_CS"/>
</dbReference>
<dbReference type="GO" id="GO:0051539">
    <property type="term" value="F:4 iron, 4 sulfur cluster binding"/>
    <property type="evidence" value="ECO:0007669"/>
    <property type="project" value="UniProtKB-KW"/>
</dbReference>
<dbReference type="GO" id="GO:0016829">
    <property type="term" value="F:lyase activity"/>
    <property type="evidence" value="ECO:0007669"/>
    <property type="project" value="UniProtKB-KW"/>
</dbReference>
<evidence type="ECO:0000313" key="12">
    <source>
        <dbReference type="EMBL" id="SHM23222.1"/>
    </source>
</evidence>
<dbReference type="InterPro" id="IPR012839">
    <property type="entry name" value="Organic_radical_activase"/>
</dbReference>
<dbReference type="SUPFAM" id="SSF102114">
    <property type="entry name" value="Radical SAM enzymes"/>
    <property type="match status" value="1"/>
</dbReference>
<gene>
    <name evidence="12" type="ORF">SAMN04515649_11362</name>
</gene>